<organism evidence="7 8">
    <name type="scientific">Sediminicurvatus halobius</name>
    <dbReference type="NCBI Taxonomy" id="2182432"/>
    <lineage>
        <taxon>Bacteria</taxon>
        <taxon>Pseudomonadati</taxon>
        <taxon>Pseudomonadota</taxon>
        <taxon>Gammaproteobacteria</taxon>
        <taxon>Chromatiales</taxon>
        <taxon>Ectothiorhodospiraceae</taxon>
        <taxon>Sediminicurvatus</taxon>
    </lineage>
</organism>
<dbReference type="InterPro" id="IPR013328">
    <property type="entry name" value="6PGD_dom2"/>
</dbReference>
<dbReference type="Gene3D" id="1.10.1040.10">
    <property type="entry name" value="N-(1-d-carboxylethyl)-l-norvaline Dehydrogenase, domain 2"/>
    <property type="match status" value="1"/>
</dbReference>
<sequence>MSAGVIGLGVMGQGMARNLAREGRLAAVWNRTRERAETLAGELGVPVAEDPAALAAACETVIICVSADADVLEVVDALLPGLQPGQVVVDCSTVGVDTVAEAARCTVERGASFLDAPVTGGREGAEAGTLMVMVGGEAGALEQARPDLAPFAAEIAHMGPTGYGQRAKAVNQILAAGVIQAISEALAFADASGLERERLLPVLAGGAAGSRLLERRGERMLAGDFEPGFRMALHDKDLALCQRLLTELNVNLPLVEMTRKHYALLMARGHGDEDISALYRLKREQFEGGNRRGL</sequence>
<keyword evidence="2" id="KW-0560">Oxidoreductase</keyword>
<keyword evidence="3" id="KW-0520">NAD</keyword>
<dbReference type="GO" id="GO:0051287">
    <property type="term" value="F:NAD binding"/>
    <property type="evidence" value="ECO:0007669"/>
    <property type="project" value="InterPro"/>
</dbReference>
<accession>A0A2U2N7C8</accession>
<dbReference type="InterPro" id="IPR006115">
    <property type="entry name" value="6PGDH_NADP-bd"/>
</dbReference>
<dbReference type="GO" id="GO:0004616">
    <property type="term" value="F:phosphogluconate dehydrogenase (decarboxylating) activity"/>
    <property type="evidence" value="ECO:0007669"/>
    <property type="project" value="InterPro"/>
</dbReference>
<name>A0A2U2N7C8_9GAMM</name>
<dbReference type="PROSITE" id="PS00895">
    <property type="entry name" value="3_HYDROXYISOBUT_DH"/>
    <property type="match status" value="1"/>
</dbReference>
<evidence type="ECO:0000313" key="7">
    <source>
        <dbReference type="EMBL" id="PWG64859.1"/>
    </source>
</evidence>
<dbReference type="InterPro" id="IPR006183">
    <property type="entry name" value="Pgluconate_DH"/>
</dbReference>
<dbReference type="PIRSF" id="PIRSF000103">
    <property type="entry name" value="HIBADH"/>
    <property type="match status" value="1"/>
</dbReference>
<evidence type="ECO:0000256" key="2">
    <source>
        <dbReference type="ARBA" id="ARBA00023002"/>
    </source>
</evidence>
<dbReference type="InterPro" id="IPR036291">
    <property type="entry name" value="NAD(P)-bd_dom_sf"/>
</dbReference>
<dbReference type="RefSeq" id="WP_109676280.1">
    <property type="nucleotide sequence ID" value="NZ_CP086615.1"/>
</dbReference>
<dbReference type="InterPro" id="IPR008927">
    <property type="entry name" value="6-PGluconate_DH-like_C_sf"/>
</dbReference>
<dbReference type="InterPro" id="IPR015815">
    <property type="entry name" value="HIBADH-related"/>
</dbReference>
<evidence type="ECO:0000313" key="8">
    <source>
        <dbReference type="Proteomes" id="UP000245474"/>
    </source>
</evidence>
<evidence type="ECO:0000259" key="5">
    <source>
        <dbReference type="Pfam" id="PF03446"/>
    </source>
</evidence>
<reference evidence="7 8" key="1">
    <citation type="submission" date="2018-05" db="EMBL/GenBank/DDBJ databases">
        <title>Spiribacter halobius sp. nov., a moderately halophilic bacterium isolated from marine solar saltern.</title>
        <authorList>
            <person name="Zheng W.-S."/>
            <person name="Lu D.-C."/>
            <person name="Du Z.-J."/>
        </authorList>
    </citation>
    <scope>NUCLEOTIDE SEQUENCE [LARGE SCALE GENOMIC DNA]</scope>
    <source>
        <strain evidence="7 8">E85</strain>
    </source>
</reference>
<evidence type="ECO:0000256" key="3">
    <source>
        <dbReference type="ARBA" id="ARBA00023027"/>
    </source>
</evidence>
<dbReference type="Pfam" id="PF14833">
    <property type="entry name" value="NAD_binding_11"/>
    <property type="match status" value="1"/>
</dbReference>
<dbReference type="Gene3D" id="3.40.50.720">
    <property type="entry name" value="NAD(P)-binding Rossmann-like Domain"/>
    <property type="match status" value="1"/>
</dbReference>
<evidence type="ECO:0000256" key="4">
    <source>
        <dbReference type="PIRSR" id="PIRSR000103-1"/>
    </source>
</evidence>
<dbReference type="Pfam" id="PF03446">
    <property type="entry name" value="NAD_binding_2"/>
    <property type="match status" value="1"/>
</dbReference>
<feature type="domain" description="6-phosphogluconate dehydrogenase NADP-binding" evidence="5">
    <location>
        <begin position="4"/>
        <end position="159"/>
    </location>
</feature>
<gene>
    <name evidence="7" type="ORF">DEM34_03425</name>
</gene>
<feature type="active site" evidence="4">
    <location>
        <position position="168"/>
    </location>
</feature>
<dbReference type="InterPro" id="IPR002204">
    <property type="entry name" value="3-OH-isobutyrate_DH-rel_CS"/>
</dbReference>
<proteinExistence type="inferred from homology"/>
<dbReference type="GO" id="GO:0050661">
    <property type="term" value="F:NADP binding"/>
    <property type="evidence" value="ECO:0007669"/>
    <property type="project" value="InterPro"/>
</dbReference>
<keyword evidence="8" id="KW-1185">Reference proteome</keyword>
<dbReference type="SUPFAM" id="SSF48179">
    <property type="entry name" value="6-phosphogluconate dehydrogenase C-terminal domain-like"/>
    <property type="match status" value="1"/>
</dbReference>
<comment type="similarity">
    <text evidence="1">Belongs to the HIBADH-related family.</text>
</comment>
<dbReference type="PANTHER" id="PTHR43060">
    <property type="entry name" value="3-HYDROXYISOBUTYRATE DEHYDROGENASE-LIKE 1, MITOCHONDRIAL-RELATED"/>
    <property type="match status" value="1"/>
</dbReference>
<dbReference type="AlphaFoldDB" id="A0A2U2N7C8"/>
<dbReference type="GO" id="GO:0016054">
    <property type="term" value="P:organic acid catabolic process"/>
    <property type="evidence" value="ECO:0007669"/>
    <property type="project" value="UniProtKB-ARBA"/>
</dbReference>
<dbReference type="EMBL" id="QFFI01000004">
    <property type="protein sequence ID" value="PWG64859.1"/>
    <property type="molecule type" value="Genomic_DNA"/>
</dbReference>
<evidence type="ECO:0000259" key="6">
    <source>
        <dbReference type="Pfam" id="PF14833"/>
    </source>
</evidence>
<protein>
    <submittedName>
        <fullName evidence="7">Oxidoreductase</fullName>
    </submittedName>
</protein>
<dbReference type="InterPro" id="IPR029154">
    <property type="entry name" value="HIBADH-like_NADP-bd"/>
</dbReference>
<dbReference type="Proteomes" id="UP000245474">
    <property type="component" value="Unassembled WGS sequence"/>
</dbReference>
<evidence type="ECO:0000256" key="1">
    <source>
        <dbReference type="ARBA" id="ARBA00009080"/>
    </source>
</evidence>
<dbReference type="PANTHER" id="PTHR43060:SF15">
    <property type="entry name" value="3-HYDROXYISOBUTYRATE DEHYDROGENASE-LIKE 1, MITOCHONDRIAL-RELATED"/>
    <property type="match status" value="1"/>
</dbReference>
<dbReference type="PRINTS" id="PR00076">
    <property type="entry name" value="6PGDHDRGNASE"/>
</dbReference>
<feature type="domain" description="3-hydroxyisobutyrate dehydrogenase-like NAD-binding" evidence="6">
    <location>
        <begin position="162"/>
        <end position="281"/>
    </location>
</feature>
<comment type="caution">
    <text evidence="7">The sequence shown here is derived from an EMBL/GenBank/DDBJ whole genome shotgun (WGS) entry which is preliminary data.</text>
</comment>
<dbReference type="SUPFAM" id="SSF51735">
    <property type="entry name" value="NAD(P)-binding Rossmann-fold domains"/>
    <property type="match status" value="1"/>
</dbReference>
<dbReference type="OrthoDB" id="9786703at2"/>